<proteinExistence type="predicted"/>
<evidence type="ECO:0000256" key="1">
    <source>
        <dbReference type="SAM" id="Phobius"/>
    </source>
</evidence>
<keyword evidence="1" id="KW-0472">Membrane</keyword>
<feature type="transmembrane region" description="Helical" evidence="1">
    <location>
        <begin position="275"/>
        <end position="293"/>
    </location>
</feature>
<dbReference type="PANTHER" id="PTHR23526">
    <property type="entry name" value="INTEGRAL MEMBRANE TRANSPORT PROTEIN-RELATED"/>
    <property type="match status" value="1"/>
</dbReference>
<protein>
    <submittedName>
        <fullName evidence="2">Major Facilitator Superfamily protein</fullName>
    </submittedName>
</protein>
<dbReference type="PANTHER" id="PTHR23526:SF2">
    <property type="entry name" value="MAJOR FACILITATOR SUPERFAMILY (MFS) PROFILE DOMAIN-CONTAINING PROTEIN"/>
    <property type="match status" value="1"/>
</dbReference>
<gene>
    <name evidence="2" type="ORF">Mal64_21840</name>
</gene>
<sequence>MESGDDQLVRRGMRLANANAALWAVGNGLVSTTLVVYLALDLGAQGLAISAILAAPRFAGALRLAAPALMARTLRRKSLCLAGYALSGAVLVGMPFLAIGLGRSNTAVGVAVLVASWCVYHLLEYVATVALWSWLGDLMPPDARGRLIGRRERWLTVGRMIGMAASFAIIALWNQVDPDVERWRPLAGSAVVGALLLVMSVLPLARMPGLAKRPSAAPQRPWRSLLACLADADYRRLLVFSCYLAVANGLTGMAQSMYPLRVLGVEYRGMLAMRMTMYAGQSALAPAAGGWVAELGARRVMTLSQLLVATGPLFFWIATPAAPWWVAGAFLVWIAYVGLNVGLDTIKLDLAPAENNAPHLAVYYTLSDLANGVMLIGGGLMYDRLVAGGARAEAVYSGLFLAGFVLRLLAVGLILRLREPPPRAL</sequence>
<feature type="transmembrane region" description="Helical" evidence="1">
    <location>
        <begin position="324"/>
        <end position="343"/>
    </location>
</feature>
<dbReference type="RefSeq" id="WP_146399969.1">
    <property type="nucleotide sequence ID" value="NZ_SJPQ01000002.1"/>
</dbReference>
<name>A0A5C5ZNK1_9BACT</name>
<feature type="transmembrane region" description="Helical" evidence="1">
    <location>
        <begin position="394"/>
        <end position="415"/>
    </location>
</feature>
<accession>A0A5C5ZNK1</accession>
<dbReference type="Proteomes" id="UP000315440">
    <property type="component" value="Unassembled WGS sequence"/>
</dbReference>
<dbReference type="InterPro" id="IPR052528">
    <property type="entry name" value="Sugar_transport-like"/>
</dbReference>
<reference evidence="2 3" key="1">
    <citation type="submission" date="2019-02" db="EMBL/GenBank/DDBJ databases">
        <title>Deep-cultivation of Planctomycetes and their phenomic and genomic characterization uncovers novel biology.</title>
        <authorList>
            <person name="Wiegand S."/>
            <person name="Jogler M."/>
            <person name="Boedeker C."/>
            <person name="Pinto D."/>
            <person name="Vollmers J."/>
            <person name="Rivas-Marin E."/>
            <person name="Kohn T."/>
            <person name="Peeters S.H."/>
            <person name="Heuer A."/>
            <person name="Rast P."/>
            <person name="Oberbeckmann S."/>
            <person name="Bunk B."/>
            <person name="Jeske O."/>
            <person name="Meyerdierks A."/>
            <person name="Storesund J.E."/>
            <person name="Kallscheuer N."/>
            <person name="Luecker S."/>
            <person name="Lage O.M."/>
            <person name="Pohl T."/>
            <person name="Merkel B.J."/>
            <person name="Hornburger P."/>
            <person name="Mueller R.-W."/>
            <person name="Bruemmer F."/>
            <person name="Labrenz M."/>
            <person name="Spormann A.M."/>
            <person name="Op Den Camp H."/>
            <person name="Overmann J."/>
            <person name="Amann R."/>
            <person name="Jetten M.S.M."/>
            <person name="Mascher T."/>
            <person name="Medema M.H."/>
            <person name="Devos D.P."/>
            <person name="Kaster A.-K."/>
            <person name="Ovreas L."/>
            <person name="Rohde M."/>
            <person name="Galperin M.Y."/>
            <person name="Jogler C."/>
        </authorList>
    </citation>
    <scope>NUCLEOTIDE SEQUENCE [LARGE SCALE GENOMIC DNA]</scope>
    <source>
        <strain evidence="2 3">Mal64</strain>
    </source>
</reference>
<dbReference type="EMBL" id="SJPQ01000002">
    <property type="protein sequence ID" value="TWT88696.1"/>
    <property type="molecule type" value="Genomic_DNA"/>
</dbReference>
<dbReference type="Gene3D" id="1.20.1250.20">
    <property type="entry name" value="MFS general substrate transporter like domains"/>
    <property type="match status" value="1"/>
</dbReference>
<keyword evidence="1" id="KW-0812">Transmembrane</keyword>
<feature type="transmembrane region" description="Helical" evidence="1">
    <location>
        <begin position="20"/>
        <end position="40"/>
    </location>
</feature>
<feature type="transmembrane region" description="Helical" evidence="1">
    <location>
        <begin position="46"/>
        <end position="66"/>
    </location>
</feature>
<feature type="transmembrane region" description="Helical" evidence="1">
    <location>
        <begin position="78"/>
        <end position="101"/>
    </location>
</feature>
<keyword evidence="3" id="KW-1185">Reference proteome</keyword>
<comment type="caution">
    <text evidence="2">The sequence shown here is derived from an EMBL/GenBank/DDBJ whole genome shotgun (WGS) entry which is preliminary data.</text>
</comment>
<evidence type="ECO:0000313" key="3">
    <source>
        <dbReference type="Proteomes" id="UP000315440"/>
    </source>
</evidence>
<feature type="transmembrane region" description="Helical" evidence="1">
    <location>
        <begin position="363"/>
        <end position="382"/>
    </location>
</feature>
<dbReference type="AlphaFoldDB" id="A0A5C5ZNK1"/>
<dbReference type="InterPro" id="IPR036259">
    <property type="entry name" value="MFS_trans_sf"/>
</dbReference>
<keyword evidence="1" id="KW-1133">Transmembrane helix</keyword>
<feature type="transmembrane region" description="Helical" evidence="1">
    <location>
        <begin position="107"/>
        <end position="135"/>
    </location>
</feature>
<dbReference type="OrthoDB" id="261353at2"/>
<dbReference type="SUPFAM" id="SSF103473">
    <property type="entry name" value="MFS general substrate transporter"/>
    <property type="match status" value="1"/>
</dbReference>
<evidence type="ECO:0000313" key="2">
    <source>
        <dbReference type="EMBL" id="TWT88696.1"/>
    </source>
</evidence>
<feature type="transmembrane region" description="Helical" evidence="1">
    <location>
        <begin position="156"/>
        <end position="174"/>
    </location>
</feature>
<organism evidence="2 3">
    <name type="scientific">Pseudobythopirellula maris</name>
    <dbReference type="NCBI Taxonomy" id="2527991"/>
    <lineage>
        <taxon>Bacteria</taxon>
        <taxon>Pseudomonadati</taxon>
        <taxon>Planctomycetota</taxon>
        <taxon>Planctomycetia</taxon>
        <taxon>Pirellulales</taxon>
        <taxon>Lacipirellulaceae</taxon>
        <taxon>Pseudobythopirellula</taxon>
    </lineage>
</organism>
<feature type="transmembrane region" description="Helical" evidence="1">
    <location>
        <begin position="186"/>
        <end position="205"/>
    </location>
</feature>
<feature type="transmembrane region" description="Helical" evidence="1">
    <location>
        <begin position="237"/>
        <end position="255"/>
    </location>
</feature>